<proteinExistence type="predicted"/>
<accession>X1JIA1</accession>
<comment type="caution">
    <text evidence="1">The sequence shown here is derived from an EMBL/GenBank/DDBJ whole genome shotgun (WGS) entry which is preliminary data.</text>
</comment>
<feature type="non-terminal residue" evidence="1">
    <location>
        <position position="1"/>
    </location>
</feature>
<reference evidence="1" key="1">
    <citation type="journal article" date="2014" name="Front. Microbiol.">
        <title>High frequency of phylogenetically diverse reductive dehalogenase-homologous genes in deep subseafloor sedimentary metagenomes.</title>
        <authorList>
            <person name="Kawai M."/>
            <person name="Futagami T."/>
            <person name="Toyoda A."/>
            <person name="Takaki Y."/>
            <person name="Nishi S."/>
            <person name="Hori S."/>
            <person name="Arai W."/>
            <person name="Tsubouchi T."/>
            <person name="Morono Y."/>
            <person name="Uchiyama I."/>
            <person name="Ito T."/>
            <person name="Fujiyama A."/>
            <person name="Inagaki F."/>
            <person name="Takami H."/>
        </authorList>
    </citation>
    <scope>NUCLEOTIDE SEQUENCE</scope>
    <source>
        <strain evidence="1">Expedition CK06-06</strain>
    </source>
</reference>
<dbReference type="EMBL" id="BARU01046816">
    <property type="protein sequence ID" value="GAH93787.1"/>
    <property type="molecule type" value="Genomic_DNA"/>
</dbReference>
<sequence>HDIRYAGIEDVTPDKALQTARELERGNTALSLRLANHIRRRLFWVYLDLSPKFEYVRNQYTSFAKEYDEAFKEHIPKEEGRTVDIVGFALTLFSRLSTPLDKEIAIQALKLLASWLQIEKIE</sequence>
<name>X1JIA1_9ZZZZ</name>
<protein>
    <submittedName>
        <fullName evidence="1">Uncharacterized protein</fullName>
    </submittedName>
</protein>
<organism evidence="1">
    <name type="scientific">marine sediment metagenome</name>
    <dbReference type="NCBI Taxonomy" id="412755"/>
    <lineage>
        <taxon>unclassified sequences</taxon>
        <taxon>metagenomes</taxon>
        <taxon>ecological metagenomes</taxon>
    </lineage>
</organism>
<evidence type="ECO:0000313" key="1">
    <source>
        <dbReference type="EMBL" id="GAH93787.1"/>
    </source>
</evidence>
<feature type="non-terminal residue" evidence="1">
    <location>
        <position position="122"/>
    </location>
</feature>
<gene>
    <name evidence="1" type="ORF">S03H2_70440</name>
</gene>
<dbReference type="AlphaFoldDB" id="X1JIA1"/>